<dbReference type="Proteomes" id="UP000546252">
    <property type="component" value="Unassembled WGS sequence"/>
</dbReference>
<name>A0A839FPA8_9MICC</name>
<dbReference type="RefSeq" id="WP_182495363.1">
    <property type="nucleotide sequence ID" value="NZ_BAAAKT010000004.1"/>
</dbReference>
<dbReference type="AlphaFoldDB" id="A0A839FPA8"/>
<reference evidence="2 3" key="1">
    <citation type="submission" date="2020-08" db="EMBL/GenBank/DDBJ databases">
        <title>Sequencing the genomes of 1000 actinobacteria strains.</title>
        <authorList>
            <person name="Klenk H.-P."/>
        </authorList>
    </citation>
    <scope>NUCLEOTIDE SEQUENCE [LARGE SCALE GENOMIC DNA]</scope>
    <source>
        <strain evidence="2 3">DSM 19081</strain>
    </source>
</reference>
<sequence length="50" mass="5862">MADPRKKNETDSENGQEARVGITIESKEYESAEELRRHLEFMREVGEPLR</sequence>
<organism evidence="2 3">
    <name type="scientific">Nesterenkonia jeotgali</name>
    <dbReference type="NCBI Taxonomy" id="317018"/>
    <lineage>
        <taxon>Bacteria</taxon>
        <taxon>Bacillati</taxon>
        <taxon>Actinomycetota</taxon>
        <taxon>Actinomycetes</taxon>
        <taxon>Micrococcales</taxon>
        <taxon>Micrococcaceae</taxon>
        <taxon>Nesterenkonia</taxon>
    </lineage>
</organism>
<dbReference type="EMBL" id="JACJIH010000001">
    <property type="protein sequence ID" value="MBA8921349.1"/>
    <property type="molecule type" value="Genomic_DNA"/>
</dbReference>
<evidence type="ECO:0000313" key="3">
    <source>
        <dbReference type="Proteomes" id="UP000546252"/>
    </source>
</evidence>
<feature type="compositionally biased region" description="Basic and acidic residues" evidence="1">
    <location>
        <begin position="1"/>
        <end position="10"/>
    </location>
</feature>
<evidence type="ECO:0000256" key="1">
    <source>
        <dbReference type="SAM" id="MobiDB-lite"/>
    </source>
</evidence>
<proteinExistence type="predicted"/>
<feature type="region of interest" description="Disordered" evidence="1">
    <location>
        <begin position="1"/>
        <end position="20"/>
    </location>
</feature>
<protein>
    <submittedName>
        <fullName evidence="2">Uncharacterized protein</fullName>
    </submittedName>
</protein>
<evidence type="ECO:0000313" key="2">
    <source>
        <dbReference type="EMBL" id="MBA8921349.1"/>
    </source>
</evidence>
<accession>A0A839FPA8</accession>
<gene>
    <name evidence="2" type="ORF">HNR24_001282</name>
</gene>
<comment type="caution">
    <text evidence="2">The sequence shown here is derived from an EMBL/GenBank/DDBJ whole genome shotgun (WGS) entry which is preliminary data.</text>
</comment>